<dbReference type="OrthoDB" id="171987at2157"/>
<proteinExistence type="predicted"/>
<dbReference type="RefSeq" id="WP_089789508.1">
    <property type="nucleotide sequence ID" value="NZ_FOKW01000011.1"/>
</dbReference>
<organism evidence="2 3">
    <name type="scientific">Natronobacterium haloterrestre</name>
    <name type="common">Halobiforma haloterrestris</name>
    <dbReference type="NCBI Taxonomy" id="148448"/>
    <lineage>
        <taxon>Archaea</taxon>
        <taxon>Methanobacteriati</taxon>
        <taxon>Methanobacteriota</taxon>
        <taxon>Stenosarchaea group</taxon>
        <taxon>Halobacteria</taxon>
        <taxon>Halobacteriales</taxon>
        <taxon>Natrialbaceae</taxon>
        <taxon>Natronobacterium</taxon>
    </lineage>
</organism>
<evidence type="ECO:0000256" key="1">
    <source>
        <dbReference type="SAM" id="MobiDB-lite"/>
    </source>
</evidence>
<name>A0A1I1KMC0_NATHA</name>
<feature type="compositionally biased region" description="Basic and acidic residues" evidence="1">
    <location>
        <begin position="141"/>
        <end position="150"/>
    </location>
</feature>
<reference evidence="3" key="1">
    <citation type="submission" date="2016-10" db="EMBL/GenBank/DDBJ databases">
        <authorList>
            <person name="Varghese N."/>
            <person name="Submissions S."/>
        </authorList>
    </citation>
    <scope>NUCLEOTIDE SEQUENCE [LARGE SCALE GENOMIC DNA]</scope>
    <source>
        <strain evidence="3">DSM 13078</strain>
    </source>
</reference>
<keyword evidence="3" id="KW-1185">Reference proteome</keyword>
<sequence>MEEPKSIPLTAETLAALEQCTDEDVETVLETLLAAADDHRIPESTTDPACESPYDAYVEILEGIDTLAHDLLQEIAASEALDDDTKREAKRRLREVRAQVDPLLLTFRRQTDDGTVSDGGVTMLTRRGNGQVTHLGPDPIAFDRKSIDERGADDDE</sequence>
<dbReference type="AlphaFoldDB" id="A0A1I1KMC0"/>
<evidence type="ECO:0000313" key="2">
    <source>
        <dbReference type="EMBL" id="SFC59808.1"/>
    </source>
</evidence>
<gene>
    <name evidence="2" type="ORF">SAMN05444422_111113</name>
</gene>
<evidence type="ECO:0000313" key="3">
    <source>
        <dbReference type="Proteomes" id="UP000199161"/>
    </source>
</evidence>
<feature type="region of interest" description="Disordered" evidence="1">
    <location>
        <begin position="118"/>
        <end position="156"/>
    </location>
</feature>
<protein>
    <submittedName>
        <fullName evidence="2">Uncharacterized protein</fullName>
    </submittedName>
</protein>
<accession>A0A1I1KMC0</accession>
<dbReference type="EMBL" id="FOKW01000011">
    <property type="protein sequence ID" value="SFC59808.1"/>
    <property type="molecule type" value="Genomic_DNA"/>
</dbReference>
<dbReference type="Proteomes" id="UP000199161">
    <property type="component" value="Unassembled WGS sequence"/>
</dbReference>